<proteinExistence type="predicted"/>
<comment type="caution">
    <text evidence="1">The sequence shown here is derived from an EMBL/GenBank/DDBJ whole genome shotgun (WGS) entry which is preliminary data.</text>
</comment>
<evidence type="ECO:0000313" key="1">
    <source>
        <dbReference type="EMBL" id="MED6216266.1"/>
    </source>
</evidence>
<dbReference type="Proteomes" id="UP001341840">
    <property type="component" value="Unassembled WGS sequence"/>
</dbReference>
<protein>
    <submittedName>
        <fullName evidence="1">Uncharacterized protein</fullName>
    </submittedName>
</protein>
<organism evidence="1 2">
    <name type="scientific">Stylosanthes scabra</name>
    <dbReference type="NCBI Taxonomy" id="79078"/>
    <lineage>
        <taxon>Eukaryota</taxon>
        <taxon>Viridiplantae</taxon>
        <taxon>Streptophyta</taxon>
        <taxon>Embryophyta</taxon>
        <taxon>Tracheophyta</taxon>
        <taxon>Spermatophyta</taxon>
        <taxon>Magnoliopsida</taxon>
        <taxon>eudicotyledons</taxon>
        <taxon>Gunneridae</taxon>
        <taxon>Pentapetalae</taxon>
        <taxon>rosids</taxon>
        <taxon>fabids</taxon>
        <taxon>Fabales</taxon>
        <taxon>Fabaceae</taxon>
        <taxon>Papilionoideae</taxon>
        <taxon>50 kb inversion clade</taxon>
        <taxon>dalbergioids sensu lato</taxon>
        <taxon>Dalbergieae</taxon>
        <taxon>Pterocarpus clade</taxon>
        <taxon>Stylosanthes</taxon>
    </lineage>
</organism>
<accession>A0ABU6Z3B6</accession>
<name>A0ABU6Z3B6_9FABA</name>
<gene>
    <name evidence="1" type="ORF">PIB30_005854</name>
</gene>
<sequence>MHLHVLVVEGPNIGIFSNEDLYQNAILCSNIGTRTAISNYGDQVRLHQYADGVMENKVEDALKAAGVGLGFLWVGEGFRPHYDMVDKSKAPVQPPFELSSNDSEIPETRIQKKRILGHRTRTTKHSILVPARLALLPSSIMNMM</sequence>
<keyword evidence="2" id="KW-1185">Reference proteome</keyword>
<dbReference type="EMBL" id="JASCZI010271872">
    <property type="protein sequence ID" value="MED6216266.1"/>
    <property type="molecule type" value="Genomic_DNA"/>
</dbReference>
<reference evidence="1 2" key="1">
    <citation type="journal article" date="2023" name="Plants (Basel)">
        <title>Bridging the Gap: Combining Genomics and Transcriptomics Approaches to Understand Stylosanthes scabra, an Orphan Legume from the Brazilian Caatinga.</title>
        <authorList>
            <person name="Ferreira-Neto J.R.C."/>
            <person name="da Silva M.D."/>
            <person name="Binneck E."/>
            <person name="de Melo N.F."/>
            <person name="da Silva R.H."/>
            <person name="de Melo A.L.T.M."/>
            <person name="Pandolfi V."/>
            <person name="Bustamante F.O."/>
            <person name="Brasileiro-Vidal A.C."/>
            <person name="Benko-Iseppon A.M."/>
        </authorList>
    </citation>
    <scope>NUCLEOTIDE SEQUENCE [LARGE SCALE GENOMIC DNA]</scope>
    <source>
        <tissue evidence="1">Leaves</tissue>
    </source>
</reference>
<evidence type="ECO:0000313" key="2">
    <source>
        <dbReference type="Proteomes" id="UP001341840"/>
    </source>
</evidence>